<dbReference type="Proteomes" id="UP000054928">
    <property type="component" value="Unassembled WGS sequence"/>
</dbReference>
<feature type="region of interest" description="Disordered" evidence="1">
    <location>
        <begin position="130"/>
        <end position="151"/>
    </location>
</feature>
<evidence type="ECO:0000256" key="1">
    <source>
        <dbReference type="SAM" id="MobiDB-lite"/>
    </source>
</evidence>
<dbReference type="AlphaFoldDB" id="A0A0P1AAG2"/>
<proteinExistence type="predicted"/>
<name>A0A0P1AAG2_PLAHL</name>
<protein>
    <submittedName>
        <fullName evidence="2">Uncharacterized protein</fullName>
    </submittedName>
</protein>
<dbReference type="GeneID" id="36400389"/>
<dbReference type="RefSeq" id="XP_024573923.1">
    <property type="nucleotide sequence ID" value="XM_024722891.1"/>
</dbReference>
<dbReference type="EMBL" id="CCYD01000288">
    <property type="protein sequence ID" value="CEG37554.1"/>
    <property type="molecule type" value="Genomic_DNA"/>
</dbReference>
<keyword evidence="3" id="KW-1185">Reference proteome</keyword>
<organism evidence="2 3">
    <name type="scientific">Plasmopara halstedii</name>
    <name type="common">Downy mildew of sunflower</name>
    <dbReference type="NCBI Taxonomy" id="4781"/>
    <lineage>
        <taxon>Eukaryota</taxon>
        <taxon>Sar</taxon>
        <taxon>Stramenopiles</taxon>
        <taxon>Oomycota</taxon>
        <taxon>Peronosporomycetes</taxon>
        <taxon>Peronosporales</taxon>
        <taxon>Peronosporaceae</taxon>
        <taxon>Plasmopara</taxon>
    </lineage>
</organism>
<evidence type="ECO:0000313" key="2">
    <source>
        <dbReference type="EMBL" id="CEG37554.1"/>
    </source>
</evidence>
<reference evidence="3" key="1">
    <citation type="submission" date="2014-09" db="EMBL/GenBank/DDBJ databases">
        <authorList>
            <person name="Sharma Rahul"/>
            <person name="Thines Marco"/>
        </authorList>
    </citation>
    <scope>NUCLEOTIDE SEQUENCE [LARGE SCALE GENOMIC DNA]</scope>
</reference>
<accession>A0A0P1AAG2</accession>
<sequence length="162" mass="18215">MGNASLIGVHTNVTFHRAIYDPEGIALKEHEKDLPFIGRDLIYLTPELLPQTRDRMRMLLHLPYRRALMIARTRERPSPALQDDTEFIKVVRMAMGKGSCALIQKQQDWRDKPVKRTKQLLAALAKRVEVGGGGESEAGSKGQPRRCSRGVAGRLSWAEEAN</sequence>
<evidence type="ECO:0000313" key="3">
    <source>
        <dbReference type="Proteomes" id="UP000054928"/>
    </source>
</evidence>